<reference evidence="7" key="1">
    <citation type="submission" date="2020-02" db="EMBL/GenBank/DDBJ databases">
        <authorList>
            <person name="Meier V. D."/>
        </authorList>
    </citation>
    <scope>NUCLEOTIDE SEQUENCE</scope>
    <source>
        <strain evidence="7">AVDCRST_MAG74</strain>
    </source>
</reference>
<keyword evidence="3" id="KW-0547">Nucleotide-binding</keyword>
<gene>
    <name evidence="7" type="ORF">AVDCRST_MAG74-1088</name>
</gene>
<sequence>MTPTITTSTTTESSTTPASPQTATAATLPAASLTSEKMIVFQDVSKFYGEILGVNRVNLQIAPGITSLVGPNGSGKTTLMNLMCGLLKPTSGRVSVLGTSPDEPEAMFQKLGYCSQFDSFPRGATAREFIEFYLRVHGYTKRETAELTDAALERVSLTDAADRKVSAFSKGMRQRVRLAQSIAHNPSVLVLDEPLNGLDPMARAETIRLFRQLADAGMYLVISSHILHEVDMMSDSVVLIHNGYVVAEGEVRGVRDEIEEHPIQILIRCDRPQTLAARLFEHEHTVEARIHDDRQGLFVKTRRPDDFYLLLNRVITEQNLQIESVAPADDDLNAVYQYLITSDGGQA</sequence>
<dbReference type="InterPro" id="IPR017871">
    <property type="entry name" value="ABC_transporter-like_CS"/>
</dbReference>
<keyword evidence="2" id="KW-0813">Transport</keyword>
<dbReference type="GO" id="GO:0005524">
    <property type="term" value="F:ATP binding"/>
    <property type="evidence" value="ECO:0007669"/>
    <property type="project" value="UniProtKB-KW"/>
</dbReference>
<dbReference type="PROSITE" id="PS50893">
    <property type="entry name" value="ABC_TRANSPORTER_2"/>
    <property type="match status" value="1"/>
</dbReference>
<dbReference type="InterPro" id="IPR003593">
    <property type="entry name" value="AAA+_ATPase"/>
</dbReference>
<name>A0A6J4NN71_9BACT</name>
<feature type="domain" description="ABC transporter" evidence="6">
    <location>
        <begin position="39"/>
        <end position="267"/>
    </location>
</feature>
<evidence type="ECO:0000256" key="2">
    <source>
        <dbReference type="ARBA" id="ARBA00022448"/>
    </source>
</evidence>
<keyword evidence="4 7" id="KW-0067">ATP-binding</keyword>
<dbReference type="SMART" id="SM00382">
    <property type="entry name" value="AAA"/>
    <property type="match status" value="1"/>
</dbReference>
<proteinExistence type="inferred from homology"/>
<accession>A0A6J4NN71</accession>
<evidence type="ECO:0000256" key="3">
    <source>
        <dbReference type="ARBA" id="ARBA00022741"/>
    </source>
</evidence>
<dbReference type="PROSITE" id="PS00211">
    <property type="entry name" value="ABC_TRANSPORTER_1"/>
    <property type="match status" value="1"/>
</dbReference>
<organism evidence="7">
    <name type="scientific">uncultured Pyrinomonadaceae bacterium</name>
    <dbReference type="NCBI Taxonomy" id="2283094"/>
    <lineage>
        <taxon>Bacteria</taxon>
        <taxon>Pseudomonadati</taxon>
        <taxon>Acidobacteriota</taxon>
        <taxon>Blastocatellia</taxon>
        <taxon>Blastocatellales</taxon>
        <taxon>Pyrinomonadaceae</taxon>
        <taxon>environmental samples</taxon>
    </lineage>
</organism>
<evidence type="ECO:0000313" key="7">
    <source>
        <dbReference type="EMBL" id="CAA9392582.1"/>
    </source>
</evidence>
<dbReference type="Gene3D" id="3.40.50.300">
    <property type="entry name" value="P-loop containing nucleotide triphosphate hydrolases"/>
    <property type="match status" value="1"/>
</dbReference>
<dbReference type="PANTHER" id="PTHR43335">
    <property type="entry name" value="ABC TRANSPORTER, ATP-BINDING PROTEIN"/>
    <property type="match status" value="1"/>
</dbReference>
<evidence type="ECO:0000259" key="6">
    <source>
        <dbReference type="PROSITE" id="PS50893"/>
    </source>
</evidence>
<dbReference type="Pfam" id="PF00005">
    <property type="entry name" value="ABC_tran"/>
    <property type="match status" value="1"/>
</dbReference>
<evidence type="ECO:0000256" key="5">
    <source>
        <dbReference type="SAM" id="MobiDB-lite"/>
    </source>
</evidence>
<feature type="region of interest" description="Disordered" evidence="5">
    <location>
        <begin position="1"/>
        <end position="23"/>
    </location>
</feature>
<dbReference type="InterPro" id="IPR027417">
    <property type="entry name" value="P-loop_NTPase"/>
</dbReference>
<dbReference type="SUPFAM" id="SSF52540">
    <property type="entry name" value="P-loop containing nucleoside triphosphate hydrolases"/>
    <property type="match status" value="1"/>
</dbReference>
<dbReference type="EMBL" id="CADCUR010000089">
    <property type="protein sequence ID" value="CAA9392582.1"/>
    <property type="molecule type" value="Genomic_DNA"/>
</dbReference>
<evidence type="ECO:0000256" key="1">
    <source>
        <dbReference type="ARBA" id="ARBA00005417"/>
    </source>
</evidence>
<evidence type="ECO:0000256" key="4">
    <source>
        <dbReference type="ARBA" id="ARBA00022840"/>
    </source>
</evidence>
<dbReference type="InterPro" id="IPR003439">
    <property type="entry name" value="ABC_transporter-like_ATP-bd"/>
</dbReference>
<dbReference type="GO" id="GO:0016887">
    <property type="term" value="F:ATP hydrolysis activity"/>
    <property type="evidence" value="ECO:0007669"/>
    <property type="project" value="InterPro"/>
</dbReference>
<protein>
    <submittedName>
        <fullName evidence="7">Efflux ABC transporter, ATP-binding protein</fullName>
    </submittedName>
</protein>
<dbReference type="PANTHER" id="PTHR43335:SF11">
    <property type="entry name" value="ABC TRANSPORTER RELATED"/>
    <property type="match status" value="1"/>
</dbReference>
<dbReference type="AlphaFoldDB" id="A0A6J4NN71"/>
<comment type="similarity">
    <text evidence="1">Belongs to the ABC transporter superfamily.</text>
</comment>